<keyword evidence="2" id="KW-1185">Reference proteome</keyword>
<organism evidence="1 2">
    <name type="scientific">Citrus x changshan-huyou</name>
    <dbReference type="NCBI Taxonomy" id="2935761"/>
    <lineage>
        <taxon>Eukaryota</taxon>
        <taxon>Viridiplantae</taxon>
        <taxon>Streptophyta</taxon>
        <taxon>Embryophyta</taxon>
        <taxon>Tracheophyta</taxon>
        <taxon>Spermatophyta</taxon>
        <taxon>Magnoliopsida</taxon>
        <taxon>eudicotyledons</taxon>
        <taxon>Gunneridae</taxon>
        <taxon>Pentapetalae</taxon>
        <taxon>rosids</taxon>
        <taxon>malvids</taxon>
        <taxon>Sapindales</taxon>
        <taxon>Rutaceae</taxon>
        <taxon>Aurantioideae</taxon>
        <taxon>Citrus</taxon>
    </lineage>
</organism>
<evidence type="ECO:0000313" key="1">
    <source>
        <dbReference type="EMBL" id="KAK9227860.1"/>
    </source>
</evidence>
<proteinExistence type="predicted"/>
<comment type="caution">
    <text evidence="1">The sequence shown here is derived from an EMBL/GenBank/DDBJ whole genome shotgun (WGS) entry which is preliminary data.</text>
</comment>
<reference evidence="1 2" key="1">
    <citation type="submission" date="2024-05" db="EMBL/GenBank/DDBJ databases">
        <title>Haplotype-resolved chromosome-level genome assembly of Huyou (Citrus changshanensis).</title>
        <authorList>
            <person name="Miao C."/>
            <person name="Chen W."/>
            <person name="Wu Y."/>
            <person name="Wang L."/>
            <person name="Zhao S."/>
            <person name="Grierson D."/>
            <person name="Xu C."/>
            <person name="Chen K."/>
        </authorList>
    </citation>
    <scope>NUCLEOTIDE SEQUENCE [LARGE SCALE GENOMIC DNA]</scope>
    <source>
        <strain evidence="1">01-14</strain>
        <tissue evidence="1">Leaf</tissue>
    </source>
</reference>
<dbReference type="Proteomes" id="UP001428341">
    <property type="component" value="Unassembled WGS sequence"/>
</dbReference>
<dbReference type="EMBL" id="JBCGBO010000001">
    <property type="protein sequence ID" value="KAK9227860.1"/>
    <property type="molecule type" value="Genomic_DNA"/>
</dbReference>
<name>A0AAP0MVN4_9ROSI</name>
<evidence type="ECO:0000313" key="2">
    <source>
        <dbReference type="Proteomes" id="UP001428341"/>
    </source>
</evidence>
<gene>
    <name evidence="1" type="ORF">WN944_020804</name>
</gene>
<sequence>MGVPPEQQKRENSRSVYRNYHNLIHASNKRDEMMSIYNPKPWTQCNKYSFCTVMTTDKLYGPLFVAV</sequence>
<accession>A0AAP0MVN4</accession>
<protein>
    <submittedName>
        <fullName evidence="1">Uncharacterized protein</fullName>
    </submittedName>
</protein>
<dbReference type="AlphaFoldDB" id="A0AAP0MVN4"/>